<sequence length="316" mass="35024">MESKIESTLSDEQTLAGALHAVVTAVRRLGRYSVDEPAEAWTPIVLNAMSRHDLDNRDRDRPTRTDASILAMALKDIRNAADSQSRYSLGELTGESFRTAFDVARRYCLEPKHGMRPEPRFRIEHCPNSTGLNWFLDHWIEDDVGAGWKNLNSYRNEDEAVTARDGTKRPLKPEEKQIAPTLLYPLSREQHATMLAALRFYEEKGQGNPANRSDAIHDIATNGDDVVSLDDGGIDELIEHLQFSGQPPVRVLVTVSGGIADYVSDAGADVIVFDHDDYRDDPEGTGGVPDRFLDLAAPIEVPVGDDTGLESSLSRR</sequence>
<organism evidence="1 2">
    <name type="scientific">Paraburkholderia phenoliruptrix</name>
    <dbReference type="NCBI Taxonomy" id="252970"/>
    <lineage>
        <taxon>Bacteria</taxon>
        <taxon>Pseudomonadati</taxon>
        <taxon>Pseudomonadota</taxon>
        <taxon>Betaproteobacteria</taxon>
        <taxon>Burkholderiales</taxon>
        <taxon>Burkholderiaceae</taxon>
        <taxon>Paraburkholderia</taxon>
    </lineage>
</organism>
<name>A0A6J5CA48_9BURK</name>
<proteinExistence type="predicted"/>
<dbReference type="AlphaFoldDB" id="A0A6J5CA48"/>
<accession>A0A6J5CA48</accession>
<dbReference type="EMBL" id="CADIKB010000041">
    <property type="protein sequence ID" value="CAB3730504.1"/>
    <property type="molecule type" value="Genomic_DNA"/>
</dbReference>
<dbReference type="RefSeq" id="WP_035481642.1">
    <property type="nucleotide sequence ID" value="NZ_CADFGL010000038.1"/>
</dbReference>
<evidence type="ECO:0000313" key="2">
    <source>
        <dbReference type="Proteomes" id="UP000494249"/>
    </source>
</evidence>
<dbReference type="Proteomes" id="UP000494249">
    <property type="component" value="Unassembled WGS sequence"/>
</dbReference>
<protein>
    <submittedName>
        <fullName evidence="1">Uncharacterized protein</fullName>
    </submittedName>
</protein>
<gene>
    <name evidence="1" type="ORF">LMG22037_05537</name>
</gene>
<evidence type="ECO:0000313" key="1">
    <source>
        <dbReference type="EMBL" id="CAB3730504.1"/>
    </source>
</evidence>
<reference evidence="1 2" key="1">
    <citation type="submission" date="2020-04" db="EMBL/GenBank/DDBJ databases">
        <authorList>
            <person name="De Canck E."/>
        </authorList>
    </citation>
    <scope>NUCLEOTIDE SEQUENCE [LARGE SCALE GENOMIC DNA]</scope>
    <source>
        <strain evidence="1 2">LMG 22037</strain>
    </source>
</reference>